<keyword evidence="4" id="KW-1015">Disulfide bond</keyword>
<reference evidence="7" key="1">
    <citation type="submission" date="2020-11" db="EMBL/GenBank/DDBJ databases">
        <authorList>
            <person name="Tran Van P."/>
        </authorList>
    </citation>
    <scope>NUCLEOTIDE SEQUENCE</scope>
</reference>
<evidence type="ECO:0000256" key="1">
    <source>
        <dbReference type="ARBA" id="ARBA00004613"/>
    </source>
</evidence>
<dbReference type="PROSITE" id="PS50240">
    <property type="entry name" value="TRYPSIN_DOM"/>
    <property type="match status" value="1"/>
</dbReference>
<comment type="subcellular location">
    <subcellularLocation>
        <location evidence="1">Secreted</location>
    </subcellularLocation>
</comment>
<dbReference type="InterPro" id="IPR009003">
    <property type="entry name" value="Peptidase_S1_PA"/>
</dbReference>
<dbReference type="Proteomes" id="UP000677054">
    <property type="component" value="Unassembled WGS sequence"/>
</dbReference>
<accession>A0A7R9FPU1</accession>
<evidence type="ECO:0000313" key="7">
    <source>
        <dbReference type="EMBL" id="CAD7250345.1"/>
    </source>
</evidence>
<dbReference type="GO" id="GO:0004252">
    <property type="term" value="F:serine-type endopeptidase activity"/>
    <property type="evidence" value="ECO:0007669"/>
    <property type="project" value="InterPro"/>
</dbReference>
<proteinExistence type="predicted"/>
<evidence type="ECO:0000256" key="5">
    <source>
        <dbReference type="ARBA" id="ARBA00023180"/>
    </source>
</evidence>
<dbReference type="EMBL" id="LR902317">
    <property type="protein sequence ID" value="CAD7250345.1"/>
    <property type="molecule type" value="Genomic_DNA"/>
</dbReference>
<evidence type="ECO:0000256" key="4">
    <source>
        <dbReference type="ARBA" id="ARBA00023157"/>
    </source>
</evidence>
<dbReference type="PANTHER" id="PTHR24258">
    <property type="entry name" value="SERINE PROTEASE-RELATED"/>
    <property type="match status" value="1"/>
</dbReference>
<gene>
    <name evidence="7" type="ORF">DSTB1V02_LOCUS10124</name>
</gene>
<name>A0A7R9FPU1_9CRUS</name>
<dbReference type="InterPro" id="IPR001314">
    <property type="entry name" value="Peptidase_S1A"/>
</dbReference>
<dbReference type="CDD" id="cd00190">
    <property type="entry name" value="Tryp_SPc"/>
    <property type="match status" value="1"/>
</dbReference>
<sequence>MLKAILGEGEESGDIRWTTGGTLISFRWILTAASSVETSRPLVVRLGEHDLSDPYETITEIFNVTQTIPHPNWRSGLSRTNYHNIALLRLDREVSFRPISFPACLPTKEDTLSLGRKSTPIVAGWGTTSFGGKESNILQKAKAPLIDPSKCEEVVSRYNFLKRIYPNGMMGQVLCAGGAGQDLCQGDTGGPLMLPRDGEKCQYNVIGIVSTGVGCGGDFPGFYTQVSSYLDWIEGIVWKSDP</sequence>
<dbReference type="InterPro" id="IPR043504">
    <property type="entry name" value="Peptidase_S1_PA_chymotrypsin"/>
</dbReference>
<protein>
    <recommendedName>
        <fullName evidence="6">Peptidase S1 domain-containing protein</fullName>
    </recommendedName>
</protein>
<keyword evidence="8" id="KW-1185">Reference proteome</keyword>
<dbReference type="InterPro" id="IPR001254">
    <property type="entry name" value="Trypsin_dom"/>
</dbReference>
<dbReference type="OrthoDB" id="6359355at2759"/>
<keyword evidence="5" id="KW-0325">Glycoprotein</keyword>
<dbReference type="FunFam" id="2.40.10.10:FF:000054">
    <property type="entry name" value="Complement C1r subcomponent"/>
    <property type="match status" value="1"/>
</dbReference>
<evidence type="ECO:0000313" key="8">
    <source>
        <dbReference type="Proteomes" id="UP000677054"/>
    </source>
</evidence>
<dbReference type="AlphaFoldDB" id="A0A7R9FPU1"/>
<dbReference type="PRINTS" id="PR00722">
    <property type="entry name" value="CHYMOTRYPSIN"/>
</dbReference>
<dbReference type="Gene3D" id="2.40.10.10">
    <property type="entry name" value="Trypsin-like serine proteases"/>
    <property type="match status" value="2"/>
</dbReference>
<organism evidence="7">
    <name type="scientific">Darwinula stevensoni</name>
    <dbReference type="NCBI Taxonomy" id="69355"/>
    <lineage>
        <taxon>Eukaryota</taxon>
        <taxon>Metazoa</taxon>
        <taxon>Ecdysozoa</taxon>
        <taxon>Arthropoda</taxon>
        <taxon>Crustacea</taxon>
        <taxon>Oligostraca</taxon>
        <taxon>Ostracoda</taxon>
        <taxon>Podocopa</taxon>
        <taxon>Podocopida</taxon>
        <taxon>Darwinulocopina</taxon>
        <taxon>Darwinuloidea</taxon>
        <taxon>Darwinulidae</taxon>
        <taxon>Darwinula</taxon>
    </lineage>
</organism>
<dbReference type="SUPFAM" id="SSF50494">
    <property type="entry name" value="Trypsin-like serine proteases"/>
    <property type="match status" value="1"/>
</dbReference>
<keyword evidence="2" id="KW-0964">Secreted</keyword>
<keyword evidence="3" id="KW-0732">Signal</keyword>
<dbReference type="GO" id="GO:0006508">
    <property type="term" value="P:proteolysis"/>
    <property type="evidence" value="ECO:0007669"/>
    <property type="project" value="InterPro"/>
</dbReference>
<dbReference type="GO" id="GO:0005576">
    <property type="term" value="C:extracellular region"/>
    <property type="evidence" value="ECO:0007669"/>
    <property type="project" value="UniProtKB-SubCell"/>
</dbReference>
<dbReference type="PANTHER" id="PTHR24258:SF136">
    <property type="entry name" value="GH06673P-RELATED"/>
    <property type="match status" value="1"/>
</dbReference>
<evidence type="ECO:0000256" key="2">
    <source>
        <dbReference type="ARBA" id="ARBA00022525"/>
    </source>
</evidence>
<evidence type="ECO:0000259" key="6">
    <source>
        <dbReference type="PROSITE" id="PS50240"/>
    </source>
</evidence>
<dbReference type="SMART" id="SM00020">
    <property type="entry name" value="Tryp_SPc"/>
    <property type="match status" value="1"/>
</dbReference>
<dbReference type="Pfam" id="PF00089">
    <property type="entry name" value="Trypsin"/>
    <property type="match status" value="1"/>
</dbReference>
<evidence type="ECO:0000256" key="3">
    <source>
        <dbReference type="ARBA" id="ARBA00022729"/>
    </source>
</evidence>
<feature type="domain" description="Peptidase S1" evidence="6">
    <location>
        <begin position="20"/>
        <end position="238"/>
    </location>
</feature>
<dbReference type="EMBL" id="CAJPEV010002800">
    <property type="protein sequence ID" value="CAG0898076.1"/>
    <property type="molecule type" value="Genomic_DNA"/>
</dbReference>